<dbReference type="InterPro" id="IPR050502">
    <property type="entry name" value="Euk_RNA-bind_prot"/>
</dbReference>
<feature type="domain" description="RRM" evidence="4">
    <location>
        <begin position="28"/>
        <end position="105"/>
    </location>
</feature>
<dbReference type="AlphaFoldDB" id="A0A0C2XFC1"/>
<sequence length="329" mass="35064">MSDAPAAPVTENGVPPAAQETVTETPEYKVFAGNLSYSTTDEGLKAFFAPVQSEILSAQIVMRGPRSAGYGFVALSSAEAAENAVELLNKQELDGRHVIIEIAKPLDQKTRKERRPRRRPGRRGGKAVPGEVTEAEANGEAPRVDDDAAAPESSAPRRNRRKKGPRKPKAAKSEGETTADASAPEAQGDAQPAAAPKKAPRPRRFRAPRPPRPEGEDPAGEPSKTVLFVANLGFNVDDADLSAIFTEAGITVDTARIVRRKYGRPRRSKGYGFVDVGSEEEQKKAIELLQGKDVGGRPIAVKIAVNTQHEEGNDESPQAPEAAAPASAV</sequence>
<evidence type="ECO:0000256" key="1">
    <source>
        <dbReference type="ARBA" id="ARBA00022884"/>
    </source>
</evidence>
<feature type="domain" description="RRM" evidence="4">
    <location>
        <begin position="225"/>
        <end position="306"/>
    </location>
</feature>
<dbReference type="SUPFAM" id="SSF54928">
    <property type="entry name" value="RNA-binding domain, RBD"/>
    <property type="match status" value="2"/>
</dbReference>
<dbReference type="OrthoDB" id="439808at2759"/>
<dbReference type="InterPro" id="IPR000504">
    <property type="entry name" value="RRM_dom"/>
</dbReference>
<evidence type="ECO:0000256" key="3">
    <source>
        <dbReference type="SAM" id="MobiDB-lite"/>
    </source>
</evidence>
<dbReference type="InterPro" id="IPR035979">
    <property type="entry name" value="RBD_domain_sf"/>
</dbReference>
<reference evidence="5 6" key="1">
    <citation type="submission" date="2014-04" db="EMBL/GenBank/DDBJ databases">
        <title>Evolutionary Origins and Diversification of the Mycorrhizal Mutualists.</title>
        <authorList>
            <consortium name="DOE Joint Genome Institute"/>
            <consortium name="Mycorrhizal Genomics Consortium"/>
            <person name="Kohler A."/>
            <person name="Kuo A."/>
            <person name="Nagy L.G."/>
            <person name="Floudas D."/>
            <person name="Copeland A."/>
            <person name="Barry K.W."/>
            <person name="Cichocki N."/>
            <person name="Veneault-Fourrey C."/>
            <person name="LaButti K."/>
            <person name="Lindquist E.A."/>
            <person name="Lipzen A."/>
            <person name="Lundell T."/>
            <person name="Morin E."/>
            <person name="Murat C."/>
            <person name="Riley R."/>
            <person name="Ohm R."/>
            <person name="Sun H."/>
            <person name="Tunlid A."/>
            <person name="Henrissat B."/>
            <person name="Grigoriev I.V."/>
            <person name="Hibbett D.S."/>
            <person name="Martin F."/>
        </authorList>
    </citation>
    <scope>NUCLEOTIDE SEQUENCE [LARGE SCALE GENOMIC DNA]</scope>
    <source>
        <strain evidence="5 6">Koide BX008</strain>
    </source>
</reference>
<evidence type="ECO:0000313" key="6">
    <source>
        <dbReference type="Proteomes" id="UP000054549"/>
    </source>
</evidence>
<evidence type="ECO:0000259" key="4">
    <source>
        <dbReference type="PROSITE" id="PS50102"/>
    </source>
</evidence>
<feature type="compositionally biased region" description="Low complexity" evidence="3">
    <location>
        <begin position="183"/>
        <end position="197"/>
    </location>
</feature>
<feature type="region of interest" description="Disordered" evidence="3">
    <location>
        <begin position="306"/>
        <end position="329"/>
    </location>
</feature>
<evidence type="ECO:0000256" key="2">
    <source>
        <dbReference type="PROSITE-ProRule" id="PRU00176"/>
    </source>
</evidence>
<name>A0A0C2XFC1_AMAMK</name>
<dbReference type="EMBL" id="KN818229">
    <property type="protein sequence ID" value="KIL68131.1"/>
    <property type="molecule type" value="Genomic_DNA"/>
</dbReference>
<dbReference type="InterPro" id="IPR012677">
    <property type="entry name" value="Nucleotide-bd_a/b_plait_sf"/>
</dbReference>
<dbReference type="Gene3D" id="3.30.70.330">
    <property type="match status" value="2"/>
</dbReference>
<feature type="compositionally biased region" description="Basic residues" evidence="3">
    <location>
        <begin position="111"/>
        <end position="125"/>
    </location>
</feature>
<dbReference type="PROSITE" id="PS50102">
    <property type="entry name" value="RRM"/>
    <property type="match status" value="2"/>
</dbReference>
<feature type="region of interest" description="Disordered" evidence="3">
    <location>
        <begin position="1"/>
        <end position="22"/>
    </location>
</feature>
<feature type="region of interest" description="Disordered" evidence="3">
    <location>
        <begin position="104"/>
        <end position="222"/>
    </location>
</feature>
<accession>A0A0C2XFC1</accession>
<keyword evidence="6" id="KW-1185">Reference proteome</keyword>
<dbReference type="SMART" id="SM00360">
    <property type="entry name" value="RRM"/>
    <property type="match status" value="2"/>
</dbReference>
<protein>
    <recommendedName>
        <fullName evidence="4">RRM domain-containing protein</fullName>
    </recommendedName>
</protein>
<dbReference type="PANTHER" id="PTHR48025:SF1">
    <property type="entry name" value="RRM DOMAIN-CONTAINING PROTEIN"/>
    <property type="match status" value="1"/>
</dbReference>
<proteinExistence type="predicted"/>
<feature type="compositionally biased region" description="Basic residues" evidence="3">
    <location>
        <begin position="157"/>
        <end position="170"/>
    </location>
</feature>
<dbReference type="GO" id="GO:0003729">
    <property type="term" value="F:mRNA binding"/>
    <property type="evidence" value="ECO:0007669"/>
    <property type="project" value="TreeGrafter"/>
</dbReference>
<keyword evidence="1 2" id="KW-0694">RNA-binding</keyword>
<dbReference type="Proteomes" id="UP000054549">
    <property type="component" value="Unassembled WGS sequence"/>
</dbReference>
<feature type="compositionally biased region" description="Low complexity" evidence="3">
    <location>
        <begin position="315"/>
        <end position="329"/>
    </location>
</feature>
<dbReference type="InParanoid" id="A0A0C2XFC1"/>
<dbReference type="Pfam" id="PF00076">
    <property type="entry name" value="RRM_1"/>
    <property type="match status" value="2"/>
</dbReference>
<evidence type="ECO:0000313" key="5">
    <source>
        <dbReference type="EMBL" id="KIL68131.1"/>
    </source>
</evidence>
<feature type="compositionally biased region" description="Basic residues" evidence="3">
    <location>
        <begin position="198"/>
        <end position="209"/>
    </location>
</feature>
<dbReference type="HOGENOM" id="CLU_012062_9_1_1"/>
<dbReference type="FunCoup" id="A0A0C2XFC1">
    <property type="interactions" value="23"/>
</dbReference>
<dbReference type="PANTHER" id="PTHR48025">
    <property type="entry name" value="OS02G0815200 PROTEIN"/>
    <property type="match status" value="1"/>
</dbReference>
<dbReference type="STRING" id="946122.A0A0C2XFC1"/>
<organism evidence="5 6">
    <name type="scientific">Amanita muscaria (strain Koide BX008)</name>
    <dbReference type="NCBI Taxonomy" id="946122"/>
    <lineage>
        <taxon>Eukaryota</taxon>
        <taxon>Fungi</taxon>
        <taxon>Dikarya</taxon>
        <taxon>Basidiomycota</taxon>
        <taxon>Agaricomycotina</taxon>
        <taxon>Agaricomycetes</taxon>
        <taxon>Agaricomycetidae</taxon>
        <taxon>Agaricales</taxon>
        <taxon>Pluteineae</taxon>
        <taxon>Amanitaceae</taxon>
        <taxon>Amanita</taxon>
    </lineage>
</organism>
<gene>
    <name evidence="5" type="ORF">M378DRAFT_158656</name>
</gene>